<evidence type="ECO:0000256" key="7">
    <source>
        <dbReference type="RuleBase" id="RU369030"/>
    </source>
</evidence>
<keyword evidence="3 7" id="KW-0547">Nucleotide-binding</keyword>
<dbReference type="GO" id="GO:0016020">
    <property type="term" value="C:membrane"/>
    <property type="evidence" value="ECO:0007669"/>
    <property type="project" value="TreeGrafter"/>
</dbReference>
<evidence type="ECO:0000256" key="6">
    <source>
        <dbReference type="ARBA" id="ARBA00026121"/>
    </source>
</evidence>
<comment type="catalytic activity">
    <reaction evidence="7">
        <text>a long-chain fatty acid + ATP + CoA = a long-chain fatty acyl-CoA + AMP + diphosphate</text>
        <dbReference type="Rhea" id="RHEA:15421"/>
        <dbReference type="ChEBI" id="CHEBI:30616"/>
        <dbReference type="ChEBI" id="CHEBI:33019"/>
        <dbReference type="ChEBI" id="CHEBI:57287"/>
        <dbReference type="ChEBI" id="CHEBI:57560"/>
        <dbReference type="ChEBI" id="CHEBI:83139"/>
        <dbReference type="ChEBI" id="CHEBI:456215"/>
        <dbReference type="EC" id="6.2.1.3"/>
    </reaction>
</comment>
<evidence type="ECO:0000256" key="5">
    <source>
        <dbReference type="ARBA" id="ARBA00022840"/>
    </source>
</evidence>
<dbReference type="PANTHER" id="PTHR43272">
    <property type="entry name" value="LONG-CHAIN-FATTY-ACID--COA LIGASE"/>
    <property type="match status" value="1"/>
</dbReference>
<dbReference type="InterPro" id="IPR045311">
    <property type="entry name" value="LC-FACS_euk"/>
</dbReference>
<protein>
    <recommendedName>
        <fullName evidence="6 7">Long-chain-fatty-acid--CoA ligase</fullName>
        <ecNumber evidence="6 7">6.2.1.3</ecNumber>
    </recommendedName>
</protein>
<keyword evidence="10" id="KW-1185">Reference proteome</keyword>
<keyword evidence="7" id="KW-0443">Lipid metabolism</keyword>
<accession>A0A8H7VPT8</accession>
<evidence type="ECO:0000256" key="2">
    <source>
        <dbReference type="ARBA" id="ARBA00022598"/>
    </source>
</evidence>
<dbReference type="InterPro" id="IPR000873">
    <property type="entry name" value="AMP-dep_synth/lig_dom"/>
</dbReference>
<dbReference type="InterPro" id="IPR042099">
    <property type="entry name" value="ANL_N_sf"/>
</dbReference>
<feature type="domain" description="AMP-dependent synthetase/ligase" evidence="8">
    <location>
        <begin position="72"/>
        <end position="479"/>
    </location>
</feature>
<dbReference type="Pfam" id="PF00501">
    <property type="entry name" value="AMP-binding"/>
    <property type="match status" value="1"/>
</dbReference>
<sequence length="664" mass="74582">MPLDFKPPYTIKVSDEKPGETPVMRHFLFKDKLIDSLEDTKRTMWALYLHGNKAGGDQPFLGTRRIENGIAKEYVWQSHREVRVRIENYAKGLTSLGLERQKAIGIYSVNKPEWTMTEQACYRQSFIIVALYDTLGAEAMDYIINQVEMEFIVASADKLQNIVRLKERLPTIKNVIIMDEDNIKAADKEAAQQVGLIVHSFQEVEKIGEGITEEEHVEPTPEDIATICYTSGTTGTPKGAVITHANCVAPIASIDKLGDTGSFASIDSTDIYISYLPLAHVFERAAQGVHIFQGAAIGYYQGDTLKLLDDIAELRPTVFCSVPRLFNKIYDKVLAGVKAKGGVSQYLFNTAFNQKKANIHKTVHHWLWDRVVFGQVRAKLGGRIKFILSGSAPVSPDVMDFMRICFSARVFEGYGQTENFCGGCLTLQDDNTSGIVGVPFPCSEFKLLDVPDMDYHSTDKPYPRGEICIRGPSIMREYYKVPDKTAETIDKDGWLLTGDIGLVDDAGRIKIIDRRKNIFKLSQGEYIAPEKIEGVYQKHELITQAFVYGDSLQPSVVGIFVADKDSLKAWGKQNPSYANMTPEQICKDEEAKKDILKTLVTYGKQNDLKGFEQIKAIHLTMEEYTVENDMLTPTFKLKREVAAKVYRSQIDAMYNALSNGRAFN</sequence>
<dbReference type="GO" id="GO:0005524">
    <property type="term" value="F:ATP binding"/>
    <property type="evidence" value="ECO:0007669"/>
    <property type="project" value="UniProtKB-KW"/>
</dbReference>
<dbReference type="CDD" id="cd05927">
    <property type="entry name" value="LC-FACS_euk"/>
    <property type="match status" value="1"/>
</dbReference>
<dbReference type="GO" id="GO:0004467">
    <property type="term" value="F:long-chain fatty acid-CoA ligase activity"/>
    <property type="evidence" value="ECO:0007669"/>
    <property type="project" value="UniProtKB-EC"/>
</dbReference>
<evidence type="ECO:0000259" key="8">
    <source>
        <dbReference type="Pfam" id="PF00501"/>
    </source>
</evidence>
<evidence type="ECO:0000313" key="10">
    <source>
        <dbReference type="Proteomes" id="UP000646827"/>
    </source>
</evidence>
<evidence type="ECO:0000313" key="9">
    <source>
        <dbReference type="EMBL" id="KAG2224348.1"/>
    </source>
</evidence>
<dbReference type="AlphaFoldDB" id="A0A8H7VPT8"/>
<keyword evidence="5 7" id="KW-0067">ATP-binding</keyword>
<dbReference type="Gene3D" id="3.40.50.12780">
    <property type="entry name" value="N-terminal domain of ligase-like"/>
    <property type="match status" value="1"/>
</dbReference>
<dbReference type="EC" id="6.2.1.3" evidence="6 7"/>
<reference evidence="9 10" key="1">
    <citation type="submission" date="2020-12" db="EMBL/GenBank/DDBJ databases">
        <title>Metabolic potential, ecology and presence of endohyphal bacteria is reflected in genomic diversity of Mucoromycotina.</title>
        <authorList>
            <person name="Muszewska A."/>
            <person name="Okrasinska A."/>
            <person name="Steczkiewicz K."/>
            <person name="Drgas O."/>
            <person name="Orlowska M."/>
            <person name="Perlinska-Lenart U."/>
            <person name="Aleksandrzak-Piekarczyk T."/>
            <person name="Szatraj K."/>
            <person name="Zielenkiewicz U."/>
            <person name="Pilsyk S."/>
            <person name="Malc E."/>
            <person name="Mieczkowski P."/>
            <person name="Kruszewska J.S."/>
            <person name="Biernat P."/>
            <person name="Pawlowska J."/>
        </authorList>
    </citation>
    <scope>NUCLEOTIDE SEQUENCE [LARGE SCALE GENOMIC DNA]</scope>
    <source>
        <strain evidence="9 10">CBS 142.35</strain>
    </source>
</reference>
<dbReference type="GO" id="GO:0005783">
    <property type="term" value="C:endoplasmic reticulum"/>
    <property type="evidence" value="ECO:0007669"/>
    <property type="project" value="TreeGrafter"/>
</dbReference>
<evidence type="ECO:0000256" key="1">
    <source>
        <dbReference type="ARBA" id="ARBA00006432"/>
    </source>
</evidence>
<dbReference type="InterPro" id="IPR020845">
    <property type="entry name" value="AMP-binding_CS"/>
</dbReference>
<name>A0A8H7VPT8_9FUNG</name>
<organism evidence="9 10">
    <name type="scientific">Circinella minor</name>
    <dbReference type="NCBI Taxonomy" id="1195481"/>
    <lineage>
        <taxon>Eukaryota</taxon>
        <taxon>Fungi</taxon>
        <taxon>Fungi incertae sedis</taxon>
        <taxon>Mucoromycota</taxon>
        <taxon>Mucoromycotina</taxon>
        <taxon>Mucoromycetes</taxon>
        <taxon>Mucorales</taxon>
        <taxon>Lichtheimiaceae</taxon>
        <taxon>Circinella</taxon>
    </lineage>
</organism>
<keyword evidence="4 7" id="KW-0276">Fatty acid metabolism</keyword>
<dbReference type="EMBL" id="JAEPRB010000044">
    <property type="protein sequence ID" value="KAG2224348.1"/>
    <property type="molecule type" value="Genomic_DNA"/>
</dbReference>
<dbReference type="SUPFAM" id="SSF56801">
    <property type="entry name" value="Acetyl-CoA synthetase-like"/>
    <property type="match status" value="1"/>
</dbReference>
<dbReference type="PROSITE" id="PS00455">
    <property type="entry name" value="AMP_BINDING"/>
    <property type="match status" value="1"/>
</dbReference>
<keyword evidence="2 7" id="KW-0436">Ligase</keyword>
<comment type="caution">
    <text evidence="9">The sequence shown here is derived from an EMBL/GenBank/DDBJ whole genome shotgun (WGS) entry which is preliminary data.</text>
</comment>
<evidence type="ECO:0000256" key="4">
    <source>
        <dbReference type="ARBA" id="ARBA00022832"/>
    </source>
</evidence>
<comment type="function">
    <text evidence="7">Catalyzes the conversion of long-chain fatty acids to their active form acyl-CoAs for both synthesis of cellular lipids, and degradation via beta-oxidation.</text>
</comment>
<dbReference type="OrthoDB" id="1700726at2759"/>
<dbReference type="PANTHER" id="PTHR43272:SF33">
    <property type="entry name" value="AMP-BINDING DOMAIN-CONTAINING PROTEIN-RELATED"/>
    <property type="match status" value="1"/>
</dbReference>
<evidence type="ECO:0000256" key="3">
    <source>
        <dbReference type="ARBA" id="ARBA00022741"/>
    </source>
</evidence>
<proteinExistence type="inferred from homology"/>
<gene>
    <name evidence="9" type="ORF">INT45_006748</name>
</gene>
<dbReference type="Proteomes" id="UP000646827">
    <property type="component" value="Unassembled WGS sequence"/>
</dbReference>
<comment type="similarity">
    <text evidence="1 7">Belongs to the ATP-dependent AMP-binding enzyme family.</text>
</comment>